<dbReference type="SUPFAM" id="SSF53474">
    <property type="entry name" value="alpha/beta-Hydrolases"/>
    <property type="match status" value="1"/>
</dbReference>
<dbReference type="Proteomes" id="UP000195985">
    <property type="component" value="Unassembled WGS sequence"/>
</dbReference>
<dbReference type="AlphaFoldDB" id="A0A1W1IFC7"/>
<dbReference type="PANTHER" id="PTHR43798:SF33">
    <property type="entry name" value="HYDROLASE, PUTATIVE (AFU_ORTHOLOGUE AFUA_2G14860)-RELATED"/>
    <property type="match status" value="1"/>
</dbReference>
<evidence type="ECO:0000313" key="2">
    <source>
        <dbReference type="EMBL" id="SLM51589.1"/>
    </source>
</evidence>
<dbReference type="PANTHER" id="PTHR43798">
    <property type="entry name" value="MONOACYLGLYCEROL LIPASE"/>
    <property type="match status" value="1"/>
</dbReference>
<evidence type="ECO:0000259" key="1">
    <source>
        <dbReference type="Pfam" id="PF00561"/>
    </source>
</evidence>
<keyword evidence="3" id="KW-1185">Reference proteome</keyword>
<dbReference type="GO" id="GO:0016787">
    <property type="term" value="F:hydrolase activity"/>
    <property type="evidence" value="ECO:0007669"/>
    <property type="project" value="UniProtKB-KW"/>
</dbReference>
<gene>
    <name evidence="2" type="ORF">TPAS_1266</name>
</gene>
<sequence>MRGKTLKTGKGKLYYQVGGSGDALLLLHGNGESSDIFAQQFPFFTKYFTVYALDTRGHGKSALGVERLTFKQIATDILALLDKEGIQRVHVLGFSDGGNLGLYLAAHHPERIASLIAMGANYEADGLTDACNEETLERYEELLALPDSDPEKIQRLCIHNLMLEELDLSAEDLSRIQAPTMLLAGEFDLIRDDQTEAMHRLIPGSRKYIVPGGSHSFFVDDPKVLEQLAKKFYSSL</sequence>
<keyword evidence="2" id="KW-0378">Hydrolase</keyword>
<name>A0A1W1IFC7_9LACT</name>
<evidence type="ECO:0000313" key="3">
    <source>
        <dbReference type="Proteomes" id="UP000195985"/>
    </source>
</evidence>
<feature type="domain" description="AB hydrolase-1" evidence="1">
    <location>
        <begin position="23"/>
        <end position="128"/>
    </location>
</feature>
<dbReference type="Gene3D" id="3.40.50.1820">
    <property type="entry name" value="alpha/beta hydrolase"/>
    <property type="match status" value="1"/>
</dbReference>
<dbReference type="PRINTS" id="PR00111">
    <property type="entry name" value="ABHYDROLASE"/>
</dbReference>
<proteinExistence type="predicted"/>
<dbReference type="OrthoDB" id="252464at2"/>
<accession>A0A1W1IFC7</accession>
<reference evidence="3" key="1">
    <citation type="submission" date="2016-04" db="EMBL/GenBank/DDBJ databases">
        <authorList>
            <person name="Strepis N."/>
        </authorList>
    </citation>
    <scope>NUCLEOTIDE SEQUENCE [LARGE SCALE GENOMIC DNA]</scope>
</reference>
<dbReference type="Pfam" id="PF00561">
    <property type="entry name" value="Abhydrolase_1"/>
    <property type="match status" value="1"/>
</dbReference>
<dbReference type="InterPro" id="IPR000073">
    <property type="entry name" value="AB_hydrolase_1"/>
</dbReference>
<dbReference type="STRING" id="43064.SAMN04488086_101458"/>
<organism evidence="2 3">
    <name type="scientific">Trichococcus pasteurii</name>
    <dbReference type="NCBI Taxonomy" id="43064"/>
    <lineage>
        <taxon>Bacteria</taxon>
        <taxon>Bacillati</taxon>
        <taxon>Bacillota</taxon>
        <taxon>Bacilli</taxon>
        <taxon>Lactobacillales</taxon>
        <taxon>Carnobacteriaceae</taxon>
        <taxon>Trichococcus</taxon>
    </lineage>
</organism>
<dbReference type="RefSeq" id="WP_086942378.1">
    <property type="nucleotide sequence ID" value="NZ_FONM01000001.1"/>
</dbReference>
<protein>
    <submittedName>
        <fullName evidence="2">Alpha/beta hydrolase fold-1</fullName>
    </submittedName>
</protein>
<dbReference type="InterPro" id="IPR029058">
    <property type="entry name" value="AB_hydrolase_fold"/>
</dbReference>
<dbReference type="EMBL" id="FWEY01000002">
    <property type="protein sequence ID" value="SLM51589.1"/>
    <property type="molecule type" value="Genomic_DNA"/>
</dbReference>
<dbReference type="GO" id="GO:0016020">
    <property type="term" value="C:membrane"/>
    <property type="evidence" value="ECO:0007669"/>
    <property type="project" value="TreeGrafter"/>
</dbReference>
<dbReference type="InterPro" id="IPR050266">
    <property type="entry name" value="AB_hydrolase_sf"/>
</dbReference>